<comment type="caution">
    <text evidence="3">The sequence shown here is derived from an EMBL/GenBank/DDBJ whole genome shotgun (WGS) entry which is preliminary data.</text>
</comment>
<feature type="signal peptide" evidence="1">
    <location>
        <begin position="1"/>
        <end position="18"/>
    </location>
</feature>
<evidence type="ECO:0000256" key="1">
    <source>
        <dbReference type="SAM" id="SignalP"/>
    </source>
</evidence>
<sequence>MKYYLALSLFMAAGIVNASSSNVTIPAQTNIEISVVENLIIYEWQLICYQHSESGGTHPEGKEACSEISQLQVSLGDAIEKAEPSGICPTIVRPANLTIDGIVGGKETLFTEEYTNSCYLKNTMSGAELPSLVPFNEDGTYNTGKSE</sequence>
<dbReference type="Pfam" id="PF00720">
    <property type="entry name" value="SSI"/>
    <property type="match status" value="1"/>
</dbReference>
<feature type="chain" id="PRO_5042131018" description="Subtilisin inhibitor domain-containing protein" evidence="1">
    <location>
        <begin position="19"/>
        <end position="147"/>
    </location>
</feature>
<gene>
    <name evidence="3" type="ORF">BDA99DRAFT_558800</name>
</gene>
<evidence type="ECO:0000313" key="3">
    <source>
        <dbReference type="EMBL" id="KAI9266756.1"/>
    </source>
</evidence>
<accession>A0AAD5K2U2</accession>
<proteinExistence type="predicted"/>
<reference evidence="3" key="1">
    <citation type="journal article" date="2022" name="IScience">
        <title>Evolution of zygomycete secretomes and the origins of terrestrial fungal ecologies.</title>
        <authorList>
            <person name="Chang Y."/>
            <person name="Wang Y."/>
            <person name="Mondo S."/>
            <person name="Ahrendt S."/>
            <person name="Andreopoulos W."/>
            <person name="Barry K."/>
            <person name="Beard J."/>
            <person name="Benny G.L."/>
            <person name="Blankenship S."/>
            <person name="Bonito G."/>
            <person name="Cuomo C."/>
            <person name="Desiro A."/>
            <person name="Gervers K.A."/>
            <person name="Hundley H."/>
            <person name="Kuo A."/>
            <person name="LaButti K."/>
            <person name="Lang B.F."/>
            <person name="Lipzen A."/>
            <person name="O'Donnell K."/>
            <person name="Pangilinan J."/>
            <person name="Reynolds N."/>
            <person name="Sandor L."/>
            <person name="Smith M.E."/>
            <person name="Tsang A."/>
            <person name="Grigoriev I.V."/>
            <person name="Stajich J.E."/>
            <person name="Spatafora J.W."/>
        </authorList>
    </citation>
    <scope>NUCLEOTIDE SEQUENCE</scope>
    <source>
        <strain evidence="3">RSA 2281</strain>
    </source>
</reference>
<dbReference type="EMBL" id="JAIXMP010000010">
    <property type="protein sequence ID" value="KAI9266756.1"/>
    <property type="molecule type" value="Genomic_DNA"/>
</dbReference>
<dbReference type="Proteomes" id="UP001209540">
    <property type="component" value="Unassembled WGS sequence"/>
</dbReference>
<name>A0AAD5K2U2_9FUNG</name>
<evidence type="ECO:0000313" key="4">
    <source>
        <dbReference type="Proteomes" id="UP001209540"/>
    </source>
</evidence>
<keyword evidence="1" id="KW-0732">Signal</keyword>
<dbReference type="AlphaFoldDB" id="A0AAD5K2U2"/>
<feature type="domain" description="Subtilisin inhibitor" evidence="2">
    <location>
        <begin position="53"/>
        <end position="116"/>
    </location>
</feature>
<dbReference type="SUPFAM" id="SSF55399">
    <property type="entry name" value="Subtilisin inhibitor"/>
    <property type="match status" value="1"/>
</dbReference>
<dbReference type="InterPro" id="IPR023549">
    <property type="entry name" value="Subtilisin_inhibitor"/>
</dbReference>
<keyword evidence="4" id="KW-1185">Reference proteome</keyword>
<dbReference type="Gene3D" id="3.30.350.10">
    <property type="entry name" value="Subtilisin inhibitor-like"/>
    <property type="match status" value="1"/>
</dbReference>
<organism evidence="3 4">
    <name type="scientific">Phascolomyces articulosus</name>
    <dbReference type="NCBI Taxonomy" id="60185"/>
    <lineage>
        <taxon>Eukaryota</taxon>
        <taxon>Fungi</taxon>
        <taxon>Fungi incertae sedis</taxon>
        <taxon>Mucoromycota</taxon>
        <taxon>Mucoromycotina</taxon>
        <taxon>Mucoromycetes</taxon>
        <taxon>Mucorales</taxon>
        <taxon>Lichtheimiaceae</taxon>
        <taxon>Phascolomyces</taxon>
    </lineage>
</organism>
<protein>
    <recommendedName>
        <fullName evidence="2">Subtilisin inhibitor domain-containing protein</fullName>
    </recommendedName>
</protein>
<evidence type="ECO:0000259" key="2">
    <source>
        <dbReference type="Pfam" id="PF00720"/>
    </source>
</evidence>
<reference evidence="3" key="2">
    <citation type="submission" date="2023-02" db="EMBL/GenBank/DDBJ databases">
        <authorList>
            <consortium name="DOE Joint Genome Institute"/>
            <person name="Mondo S.J."/>
            <person name="Chang Y."/>
            <person name="Wang Y."/>
            <person name="Ahrendt S."/>
            <person name="Andreopoulos W."/>
            <person name="Barry K."/>
            <person name="Beard J."/>
            <person name="Benny G.L."/>
            <person name="Blankenship S."/>
            <person name="Bonito G."/>
            <person name="Cuomo C."/>
            <person name="Desiro A."/>
            <person name="Gervers K.A."/>
            <person name="Hundley H."/>
            <person name="Kuo A."/>
            <person name="LaButti K."/>
            <person name="Lang B.F."/>
            <person name="Lipzen A."/>
            <person name="O'Donnell K."/>
            <person name="Pangilinan J."/>
            <person name="Reynolds N."/>
            <person name="Sandor L."/>
            <person name="Smith M.W."/>
            <person name="Tsang A."/>
            <person name="Grigoriev I.V."/>
            <person name="Stajich J.E."/>
            <person name="Spatafora J.W."/>
        </authorList>
    </citation>
    <scope>NUCLEOTIDE SEQUENCE</scope>
    <source>
        <strain evidence="3">RSA 2281</strain>
    </source>
</reference>
<dbReference type="GO" id="GO:0004867">
    <property type="term" value="F:serine-type endopeptidase inhibitor activity"/>
    <property type="evidence" value="ECO:0007669"/>
    <property type="project" value="InterPro"/>
</dbReference>
<dbReference type="InterPro" id="IPR036819">
    <property type="entry name" value="Subtilisin_inhibitor-like_sf"/>
</dbReference>